<dbReference type="EMBL" id="JBBCAQ010000010">
    <property type="protein sequence ID" value="KAK7601771.1"/>
    <property type="molecule type" value="Genomic_DNA"/>
</dbReference>
<dbReference type="SMART" id="SM00636">
    <property type="entry name" value="Glyco_18"/>
    <property type="match status" value="1"/>
</dbReference>
<dbReference type="Gene3D" id="3.20.20.80">
    <property type="entry name" value="Glycosidases"/>
    <property type="match status" value="1"/>
</dbReference>
<dbReference type="Proteomes" id="UP001367676">
    <property type="component" value="Unassembled WGS sequence"/>
</dbReference>
<evidence type="ECO:0000313" key="4">
    <source>
        <dbReference type="EMBL" id="KAK7601771.1"/>
    </source>
</evidence>
<dbReference type="InterPro" id="IPR011583">
    <property type="entry name" value="Chitinase_II/V-like_cat"/>
</dbReference>
<dbReference type="GO" id="GO:0005576">
    <property type="term" value="C:extracellular region"/>
    <property type="evidence" value="ECO:0007669"/>
    <property type="project" value="TreeGrafter"/>
</dbReference>
<name>A0AAN9TRV7_9HEMI</name>
<keyword evidence="1" id="KW-1015">Disulfide bond</keyword>
<evidence type="ECO:0000313" key="5">
    <source>
        <dbReference type="Proteomes" id="UP001367676"/>
    </source>
</evidence>
<keyword evidence="2" id="KW-0732">Signal</keyword>
<reference evidence="4 5" key="1">
    <citation type="submission" date="2024-03" db="EMBL/GenBank/DDBJ databases">
        <title>Adaptation during the transition from Ophiocordyceps entomopathogen to insect associate is accompanied by gene loss and intensified selection.</title>
        <authorList>
            <person name="Ward C.M."/>
            <person name="Onetto C.A."/>
            <person name="Borneman A.R."/>
        </authorList>
    </citation>
    <scope>NUCLEOTIDE SEQUENCE [LARGE SCALE GENOMIC DNA]</scope>
    <source>
        <strain evidence="4">AWRI1</strain>
        <tissue evidence="4">Single Adult Female</tissue>
    </source>
</reference>
<sequence>MLFVIYFLFIAGLEVSLSYRLSNRDSPDTHHCWNGIGPNDFYIICYFTDWSSYRQGEGQFEPKDINGAPCTHVIYSFGDLKEDTLDAFVPVDQKKAIEEGFINQVTSQKKNGLKVMFSVGGWGDSKRQYSKMLGDPELRAKVVKQTTEFLTEWNFDGLDVAIDFPKAYLGQLNSGSSEDKINFVRFLKELRNSFDAKKSKMGEEDKLLLSIAVSADSKFIDAYYDVPSIAEICDWINVMPYNYRGSWNNRTGLMAPFSVQPGDEGPLLEYNFESAMNLWLMKGAPAEKLTGGLTSFGHSYVLVNEQKHTINSPANGIPEPGEFTQDVTSGALAFYEILDRVLKRGWTSVHMNYLGSYAYKDNQWIGYDDVFDIATKSFYVKINCFRGVTFWNLDLECFQADCPTGKYPLIKAASDTLKDKKALQEFQNLT</sequence>
<dbReference type="InterPro" id="IPR029070">
    <property type="entry name" value="Chitinase_insertion_sf"/>
</dbReference>
<dbReference type="InterPro" id="IPR017853">
    <property type="entry name" value="GH"/>
</dbReference>
<dbReference type="AlphaFoldDB" id="A0AAN9TRV7"/>
<evidence type="ECO:0000256" key="1">
    <source>
        <dbReference type="ARBA" id="ARBA00023157"/>
    </source>
</evidence>
<dbReference type="SUPFAM" id="SSF51445">
    <property type="entry name" value="(Trans)glycosidases"/>
    <property type="match status" value="1"/>
</dbReference>
<dbReference type="GO" id="GO:0006032">
    <property type="term" value="P:chitin catabolic process"/>
    <property type="evidence" value="ECO:0007669"/>
    <property type="project" value="TreeGrafter"/>
</dbReference>
<proteinExistence type="predicted"/>
<dbReference type="PANTHER" id="PTHR11177:SF359">
    <property type="entry name" value="CHITINASE 10-RELATED"/>
    <property type="match status" value="1"/>
</dbReference>
<dbReference type="GO" id="GO:0008061">
    <property type="term" value="F:chitin binding"/>
    <property type="evidence" value="ECO:0007669"/>
    <property type="project" value="InterPro"/>
</dbReference>
<evidence type="ECO:0000259" key="3">
    <source>
        <dbReference type="PROSITE" id="PS51910"/>
    </source>
</evidence>
<dbReference type="SUPFAM" id="SSF54556">
    <property type="entry name" value="Chitinase insertion domain"/>
    <property type="match status" value="1"/>
</dbReference>
<dbReference type="FunFam" id="3.10.50.10:FF:000001">
    <property type="entry name" value="Chitinase 3-like 1"/>
    <property type="match status" value="1"/>
</dbReference>
<dbReference type="GO" id="GO:0005975">
    <property type="term" value="P:carbohydrate metabolic process"/>
    <property type="evidence" value="ECO:0007669"/>
    <property type="project" value="InterPro"/>
</dbReference>
<protein>
    <recommendedName>
        <fullName evidence="3">GH18 domain-containing protein</fullName>
    </recommendedName>
</protein>
<accession>A0AAN9TRV7</accession>
<evidence type="ECO:0000256" key="2">
    <source>
        <dbReference type="SAM" id="SignalP"/>
    </source>
</evidence>
<feature type="domain" description="GH18" evidence="3">
    <location>
        <begin position="41"/>
        <end position="420"/>
    </location>
</feature>
<dbReference type="InterPro" id="IPR001223">
    <property type="entry name" value="Glyco_hydro18_cat"/>
</dbReference>
<comment type="caution">
    <text evidence="4">The sequence shown here is derived from an EMBL/GenBank/DDBJ whole genome shotgun (WGS) entry which is preliminary data.</text>
</comment>
<feature type="chain" id="PRO_5042990240" description="GH18 domain-containing protein" evidence="2">
    <location>
        <begin position="19"/>
        <end position="430"/>
    </location>
</feature>
<feature type="signal peptide" evidence="2">
    <location>
        <begin position="1"/>
        <end position="18"/>
    </location>
</feature>
<dbReference type="InterPro" id="IPR050314">
    <property type="entry name" value="Glycosyl_Hydrlase_18"/>
</dbReference>
<dbReference type="Pfam" id="PF00704">
    <property type="entry name" value="Glyco_hydro_18"/>
    <property type="match status" value="1"/>
</dbReference>
<keyword evidence="5" id="KW-1185">Reference proteome</keyword>
<dbReference type="Gene3D" id="3.10.50.10">
    <property type="match status" value="1"/>
</dbReference>
<dbReference type="PANTHER" id="PTHR11177">
    <property type="entry name" value="CHITINASE"/>
    <property type="match status" value="1"/>
</dbReference>
<organism evidence="4 5">
    <name type="scientific">Parthenolecanium corni</name>
    <dbReference type="NCBI Taxonomy" id="536013"/>
    <lineage>
        <taxon>Eukaryota</taxon>
        <taxon>Metazoa</taxon>
        <taxon>Ecdysozoa</taxon>
        <taxon>Arthropoda</taxon>
        <taxon>Hexapoda</taxon>
        <taxon>Insecta</taxon>
        <taxon>Pterygota</taxon>
        <taxon>Neoptera</taxon>
        <taxon>Paraneoptera</taxon>
        <taxon>Hemiptera</taxon>
        <taxon>Sternorrhyncha</taxon>
        <taxon>Coccoidea</taxon>
        <taxon>Coccidae</taxon>
        <taxon>Parthenolecanium</taxon>
    </lineage>
</organism>
<dbReference type="GO" id="GO:0004568">
    <property type="term" value="F:chitinase activity"/>
    <property type="evidence" value="ECO:0007669"/>
    <property type="project" value="TreeGrafter"/>
</dbReference>
<dbReference type="PROSITE" id="PS51910">
    <property type="entry name" value="GH18_2"/>
    <property type="match status" value="1"/>
</dbReference>
<gene>
    <name evidence="4" type="ORF">V9T40_009212</name>
</gene>